<organism evidence="1 2">
    <name type="scientific">Dryococelus australis</name>
    <dbReference type="NCBI Taxonomy" id="614101"/>
    <lineage>
        <taxon>Eukaryota</taxon>
        <taxon>Metazoa</taxon>
        <taxon>Ecdysozoa</taxon>
        <taxon>Arthropoda</taxon>
        <taxon>Hexapoda</taxon>
        <taxon>Insecta</taxon>
        <taxon>Pterygota</taxon>
        <taxon>Neoptera</taxon>
        <taxon>Polyneoptera</taxon>
        <taxon>Phasmatodea</taxon>
        <taxon>Verophasmatodea</taxon>
        <taxon>Anareolatae</taxon>
        <taxon>Phasmatidae</taxon>
        <taxon>Eurycanthinae</taxon>
        <taxon>Dryococelus</taxon>
    </lineage>
</organism>
<dbReference type="PANTHER" id="PTHR46704">
    <property type="entry name" value="CXC DOMAIN-CONTAINING PROTEIN-RELATED"/>
    <property type="match status" value="1"/>
</dbReference>
<sequence>MAAIRERSFSSQLLLSLSVFLHRRYVSRRLLAILSSLGFAASYNHTVQYEISAVYHPQPRILSSESGALVRYVGDNADINVHTLDGNNTLHVMGMIKIVTPKNAVIYDERIQKYTTKPCAKELAAISHVMFLPFIDNPASNVDTIYTTLNCALSIAKSHGQKTCVITFDQPLYSQAREMVAASDPNSELSKVVVKLGGFHMLMSFLGSIGYIMDGSGLTEALGKIYATNSVDKMLNGHAYSRSIRGHTLLRLALSMIIFEDMKIEDSMLDELVEQITCRDVSYEDVEGCVGNSNLFPSGFCNKLDELKARGPTAQLWVQYFEMVSIALDFVRAERLGLYKEHLHAVRKMLPYFHASGHFLYAKSAHLYLQDMIKLEDTMDGQTFENFKNGFFIVKRTEKFNSDTWTDMVIEQSLMKSMKTEGGISRGRSTQESVLCKWVYAMYAANTICEEMETFCNISLDSTEQHVDSRDSRVKRDNIDVNKLVEWFKLHDPFPNTTQLLSLASGMVGNEQINCHRAYEIGLESMTKITGLQFHEIKLKRSDKVLPLSIINKSVKINDCKVSVDPLLLFQRITVSKQFESNLEEYLKYELSPYPTALFDNDGMRKTTKSSLYDNMTPIDFDVNENNVTFIIDGGFLLHRVVWSTEDTFSIILDKYVNYLQRHYGSESVVVFDGYSDYNINIKAMEQLRRTAALSKTYEVCFSETMVVPITQEKFLSNRNNKKKLINMLIEKLQAVNITTKQARDDADVLIIETAIDESKRQKTAVIIGEDIDLLVILIGRTLSHQQEIFFKKVGKGNVKTEIYSSKSFDKYPRSRKHILFLHAISGCDTTSALFRKGKKNFCKNTRETSEFGSNCCSI</sequence>
<name>A0ABQ9G6N4_9NEOP</name>
<evidence type="ECO:0000313" key="2">
    <source>
        <dbReference type="Proteomes" id="UP001159363"/>
    </source>
</evidence>
<keyword evidence="2" id="KW-1185">Reference proteome</keyword>
<reference evidence="1 2" key="1">
    <citation type="submission" date="2023-02" db="EMBL/GenBank/DDBJ databases">
        <title>LHISI_Scaffold_Assembly.</title>
        <authorList>
            <person name="Stuart O.P."/>
            <person name="Cleave R."/>
            <person name="Magrath M.J.L."/>
            <person name="Mikheyev A.S."/>
        </authorList>
    </citation>
    <scope>NUCLEOTIDE SEQUENCE [LARGE SCALE GENOMIC DNA]</scope>
    <source>
        <strain evidence="1">Daus_M_001</strain>
        <tissue evidence="1">Leg muscle</tissue>
    </source>
</reference>
<dbReference type="SUPFAM" id="SSF88723">
    <property type="entry name" value="PIN domain-like"/>
    <property type="match status" value="1"/>
</dbReference>
<dbReference type="Gene3D" id="3.40.50.1010">
    <property type="entry name" value="5'-nuclease"/>
    <property type="match status" value="1"/>
</dbReference>
<dbReference type="EMBL" id="JARBHB010000015">
    <property type="protein sequence ID" value="KAJ8867752.1"/>
    <property type="molecule type" value="Genomic_DNA"/>
</dbReference>
<dbReference type="Proteomes" id="UP001159363">
    <property type="component" value="Chromosome 14"/>
</dbReference>
<protein>
    <submittedName>
        <fullName evidence="1">Uncharacterized protein</fullName>
    </submittedName>
</protein>
<evidence type="ECO:0000313" key="1">
    <source>
        <dbReference type="EMBL" id="KAJ8867752.1"/>
    </source>
</evidence>
<comment type="caution">
    <text evidence="1">The sequence shown here is derived from an EMBL/GenBank/DDBJ whole genome shotgun (WGS) entry which is preliminary data.</text>
</comment>
<proteinExistence type="predicted"/>
<gene>
    <name evidence="1" type="ORF">PR048_031555</name>
</gene>
<dbReference type="PANTHER" id="PTHR46704:SF1">
    <property type="entry name" value="TELOMERE LENGTH REGULATION PROTEIN TEL2 HOMOLOG"/>
    <property type="match status" value="1"/>
</dbReference>
<accession>A0ABQ9G6N4</accession>
<dbReference type="InterPro" id="IPR029060">
    <property type="entry name" value="PIN-like_dom_sf"/>
</dbReference>